<comment type="subcellular location">
    <subcellularLocation>
        <location evidence="1">Nucleus</location>
    </subcellularLocation>
</comment>
<accession>A0AA40BDJ8</accession>
<feature type="domain" description="Zn(2)-C6 fungal-type" evidence="6">
    <location>
        <begin position="26"/>
        <end position="56"/>
    </location>
</feature>
<dbReference type="GO" id="GO:0006351">
    <property type="term" value="P:DNA-templated transcription"/>
    <property type="evidence" value="ECO:0007669"/>
    <property type="project" value="InterPro"/>
</dbReference>
<evidence type="ECO:0000313" key="8">
    <source>
        <dbReference type="Proteomes" id="UP001172102"/>
    </source>
</evidence>
<name>A0AA40BDJ8_9PEZI</name>
<evidence type="ECO:0000256" key="3">
    <source>
        <dbReference type="ARBA" id="ARBA00023015"/>
    </source>
</evidence>
<dbReference type="GO" id="GO:0003677">
    <property type="term" value="F:DNA binding"/>
    <property type="evidence" value="ECO:0007669"/>
    <property type="project" value="InterPro"/>
</dbReference>
<sequence>MEAQQQLPQPHAQREHYSGSAAGQLACTQCRSRKLKCDRKRPRCDRCFEKSETCSYPETRHRGLGRRRTVKDLEERIEELEGLLRAANLGAVAHGAHQDLSFLGTDPLPPSLPPADLPFAESPPLIDPGPAAGQLVDLGLFEQFPPFKLVDELTALFFQNIHAGAPLLHQATYSAAVRLPPHMRPPMCLQYIVMASAAATCPAYRHLSEPFYQRARVYAEVDEVRGQGEVFTTVAHVQSWCLISAYECHVYAIFTRASTSLCRAVRIAQMLRMHQLDNRQAADLGSSLPPPRNRIEAEERRRAWWVVFLADRFLACTTGWPSLIDERHVYTNLPSTEEVFTDNTENPYPTPLSGGLDILKQGQGGLLSPFAMRILAANELLHALDHSARGGSNQDTLGRSPNSQHWHRHREIDTNLVALTHLLPESFDVSRNPRNLDAILVHVCTSMALLHLHRRPSQHMEESAARLLPAAKTILFVVHATASANFLATAIRNPLVPFATYMAASVFLSDCSRSVPAHVPGYVPDDLDQGRNRRSEESLEHLANILVSFAGKSPLARANMLQLAADLQRAGRSWLMERILATGEGEGMEGVQFLAGSGGTMVFCPVLSSARGGNNGEGIGGLGGSLGGSSTWGQGRGGGGIDLPSDSYEPLLGGPSNVGLPGAAGPSILQADSPDGLFSQLSAAGLGAFI</sequence>
<dbReference type="PANTHER" id="PTHR47338:SF10">
    <property type="entry name" value="TRANSCRIPTION FACTOR DOMAIN-CONTAINING PROTEIN-RELATED"/>
    <property type="match status" value="1"/>
</dbReference>
<dbReference type="SUPFAM" id="SSF57701">
    <property type="entry name" value="Zn2/Cys6 DNA-binding domain"/>
    <property type="match status" value="1"/>
</dbReference>
<keyword evidence="3" id="KW-0805">Transcription regulation</keyword>
<dbReference type="Proteomes" id="UP001172102">
    <property type="component" value="Unassembled WGS sequence"/>
</dbReference>
<dbReference type="PANTHER" id="PTHR47338">
    <property type="entry name" value="ZN(II)2CYS6 TRANSCRIPTION FACTOR (EUROFUNG)-RELATED"/>
    <property type="match status" value="1"/>
</dbReference>
<organism evidence="7 8">
    <name type="scientific">Lasiosphaeris hirsuta</name>
    <dbReference type="NCBI Taxonomy" id="260670"/>
    <lineage>
        <taxon>Eukaryota</taxon>
        <taxon>Fungi</taxon>
        <taxon>Dikarya</taxon>
        <taxon>Ascomycota</taxon>
        <taxon>Pezizomycotina</taxon>
        <taxon>Sordariomycetes</taxon>
        <taxon>Sordariomycetidae</taxon>
        <taxon>Sordariales</taxon>
        <taxon>Lasiosphaeriaceae</taxon>
        <taxon>Lasiosphaeris</taxon>
    </lineage>
</organism>
<dbReference type="GO" id="GO:0005634">
    <property type="term" value="C:nucleus"/>
    <property type="evidence" value="ECO:0007669"/>
    <property type="project" value="UniProtKB-SubCell"/>
</dbReference>
<dbReference type="InterPro" id="IPR007219">
    <property type="entry name" value="XnlR_reg_dom"/>
</dbReference>
<keyword evidence="5" id="KW-0539">Nucleus</keyword>
<keyword evidence="2" id="KW-0479">Metal-binding</keyword>
<dbReference type="SMART" id="SM00906">
    <property type="entry name" value="Fungal_trans"/>
    <property type="match status" value="1"/>
</dbReference>
<dbReference type="GO" id="GO:0008270">
    <property type="term" value="F:zinc ion binding"/>
    <property type="evidence" value="ECO:0007669"/>
    <property type="project" value="InterPro"/>
</dbReference>
<dbReference type="InterPro" id="IPR050815">
    <property type="entry name" value="TF_fung"/>
</dbReference>
<proteinExistence type="predicted"/>
<dbReference type="Pfam" id="PF04082">
    <property type="entry name" value="Fungal_trans"/>
    <property type="match status" value="1"/>
</dbReference>
<protein>
    <recommendedName>
        <fullName evidence="6">Zn(2)-C6 fungal-type domain-containing protein</fullName>
    </recommendedName>
</protein>
<dbReference type="PROSITE" id="PS50048">
    <property type="entry name" value="ZN2_CY6_FUNGAL_2"/>
    <property type="match status" value="1"/>
</dbReference>
<evidence type="ECO:0000256" key="4">
    <source>
        <dbReference type="ARBA" id="ARBA00023163"/>
    </source>
</evidence>
<dbReference type="Pfam" id="PF00172">
    <property type="entry name" value="Zn_clus"/>
    <property type="match status" value="1"/>
</dbReference>
<evidence type="ECO:0000313" key="7">
    <source>
        <dbReference type="EMBL" id="KAK0732265.1"/>
    </source>
</evidence>
<evidence type="ECO:0000259" key="6">
    <source>
        <dbReference type="PROSITE" id="PS50048"/>
    </source>
</evidence>
<dbReference type="InterPro" id="IPR001138">
    <property type="entry name" value="Zn2Cys6_DnaBD"/>
</dbReference>
<dbReference type="Gene3D" id="4.10.240.10">
    <property type="entry name" value="Zn(2)-C6 fungal-type DNA-binding domain"/>
    <property type="match status" value="1"/>
</dbReference>
<dbReference type="SMART" id="SM00066">
    <property type="entry name" value="GAL4"/>
    <property type="match status" value="1"/>
</dbReference>
<evidence type="ECO:0000256" key="5">
    <source>
        <dbReference type="ARBA" id="ARBA00023242"/>
    </source>
</evidence>
<dbReference type="GO" id="GO:0000981">
    <property type="term" value="F:DNA-binding transcription factor activity, RNA polymerase II-specific"/>
    <property type="evidence" value="ECO:0007669"/>
    <property type="project" value="InterPro"/>
</dbReference>
<dbReference type="PROSITE" id="PS00463">
    <property type="entry name" value="ZN2_CY6_FUNGAL_1"/>
    <property type="match status" value="1"/>
</dbReference>
<reference evidence="7" key="1">
    <citation type="submission" date="2023-06" db="EMBL/GenBank/DDBJ databases">
        <title>Genome-scale phylogeny and comparative genomics of the fungal order Sordariales.</title>
        <authorList>
            <consortium name="Lawrence Berkeley National Laboratory"/>
            <person name="Hensen N."/>
            <person name="Bonometti L."/>
            <person name="Westerberg I."/>
            <person name="Brannstrom I.O."/>
            <person name="Guillou S."/>
            <person name="Cros-Aarteil S."/>
            <person name="Calhoun S."/>
            <person name="Haridas S."/>
            <person name="Kuo A."/>
            <person name="Mondo S."/>
            <person name="Pangilinan J."/>
            <person name="Riley R."/>
            <person name="Labutti K."/>
            <person name="Andreopoulos B."/>
            <person name="Lipzen A."/>
            <person name="Chen C."/>
            <person name="Yanf M."/>
            <person name="Daum C."/>
            <person name="Ng V."/>
            <person name="Clum A."/>
            <person name="Steindorff A."/>
            <person name="Ohm R."/>
            <person name="Martin F."/>
            <person name="Silar P."/>
            <person name="Natvig D."/>
            <person name="Lalanne C."/>
            <person name="Gautier V."/>
            <person name="Ament-Velasquez S.L."/>
            <person name="Kruys A."/>
            <person name="Hutchinson M.I."/>
            <person name="Powell A.J."/>
            <person name="Barry K."/>
            <person name="Miller A.N."/>
            <person name="Grigoriev I.V."/>
            <person name="Debuchy R."/>
            <person name="Gladieux P."/>
            <person name="Thoren M.H."/>
            <person name="Johannesson H."/>
        </authorList>
    </citation>
    <scope>NUCLEOTIDE SEQUENCE</scope>
    <source>
        <strain evidence="7">SMH4607-1</strain>
    </source>
</reference>
<evidence type="ECO:0000256" key="1">
    <source>
        <dbReference type="ARBA" id="ARBA00004123"/>
    </source>
</evidence>
<evidence type="ECO:0000256" key="2">
    <source>
        <dbReference type="ARBA" id="ARBA00022723"/>
    </source>
</evidence>
<keyword evidence="4" id="KW-0804">Transcription</keyword>
<gene>
    <name evidence="7" type="ORF">B0H67DRAFT_96433</name>
</gene>
<dbReference type="AlphaFoldDB" id="A0AA40BDJ8"/>
<comment type="caution">
    <text evidence="7">The sequence shown here is derived from an EMBL/GenBank/DDBJ whole genome shotgun (WGS) entry which is preliminary data.</text>
</comment>
<dbReference type="CDD" id="cd00067">
    <property type="entry name" value="GAL4"/>
    <property type="match status" value="1"/>
</dbReference>
<keyword evidence="8" id="KW-1185">Reference proteome</keyword>
<dbReference type="CDD" id="cd12148">
    <property type="entry name" value="fungal_TF_MHR"/>
    <property type="match status" value="1"/>
</dbReference>
<dbReference type="InterPro" id="IPR036864">
    <property type="entry name" value="Zn2-C6_fun-type_DNA-bd_sf"/>
</dbReference>
<dbReference type="EMBL" id="JAUKUA010000001">
    <property type="protein sequence ID" value="KAK0732265.1"/>
    <property type="molecule type" value="Genomic_DNA"/>
</dbReference>